<gene>
    <name evidence="1" type="ORF">AB0E65_21780</name>
</gene>
<protein>
    <submittedName>
        <fullName evidence="1">Uncharacterized protein</fullName>
    </submittedName>
</protein>
<evidence type="ECO:0000313" key="1">
    <source>
        <dbReference type="EMBL" id="MEU3556822.1"/>
    </source>
</evidence>
<keyword evidence="2" id="KW-1185">Reference proteome</keyword>
<sequence>MISGRDEVLKFLDRPAAKQFACAGMPLLSAGEQGHGQRAVVSTETAISLYRSADRDDQSYVVAGCGDGKFIQRFRQDRRDLFRLGLDIAPGALAGLPSPVTVARTPRSFHWR</sequence>
<evidence type="ECO:0000313" key="2">
    <source>
        <dbReference type="Proteomes" id="UP001550850"/>
    </source>
</evidence>
<name>A0ABV2YM81_9ACTN</name>
<reference evidence="1 2" key="1">
    <citation type="submission" date="2024-06" db="EMBL/GenBank/DDBJ databases">
        <title>The Natural Products Discovery Center: Release of the First 8490 Sequenced Strains for Exploring Actinobacteria Biosynthetic Diversity.</title>
        <authorList>
            <person name="Kalkreuter E."/>
            <person name="Kautsar S.A."/>
            <person name="Yang D."/>
            <person name="Bader C.D."/>
            <person name="Teijaro C.N."/>
            <person name="Fluegel L."/>
            <person name="Davis C.M."/>
            <person name="Simpson J.R."/>
            <person name="Lauterbach L."/>
            <person name="Steele A.D."/>
            <person name="Gui C."/>
            <person name="Meng S."/>
            <person name="Li G."/>
            <person name="Viehrig K."/>
            <person name="Ye F."/>
            <person name="Su P."/>
            <person name="Kiefer A.F."/>
            <person name="Nichols A."/>
            <person name="Cepeda A.J."/>
            <person name="Yan W."/>
            <person name="Fan B."/>
            <person name="Jiang Y."/>
            <person name="Adhikari A."/>
            <person name="Zheng C.-J."/>
            <person name="Schuster L."/>
            <person name="Cowan T.M."/>
            <person name="Smanski M.J."/>
            <person name="Chevrette M.G."/>
            <person name="De Carvalho L.P.S."/>
            <person name="Shen B."/>
        </authorList>
    </citation>
    <scope>NUCLEOTIDE SEQUENCE [LARGE SCALE GENOMIC DNA]</scope>
    <source>
        <strain evidence="1 2">NPDC038104</strain>
    </source>
</reference>
<dbReference type="Proteomes" id="UP001550850">
    <property type="component" value="Unassembled WGS sequence"/>
</dbReference>
<proteinExistence type="predicted"/>
<comment type="caution">
    <text evidence="1">The sequence shown here is derived from an EMBL/GenBank/DDBJ whole genome shotgun (WGS) entry which is preliminary data.</text>
</comment>
<organism evidence="1 2">
    <name type="scientific">Streptomyces fragilis</name>
    <dbReference type="NCBI Taxonomy" id="67301"/>
    <lineage>
        <taxon>Bacteria</taxon>
        <taxon>Bacillati</taxon>
        <taxon>Actinomycetota</taxon>
        <taxon>Actinomycetes</taxon>
        <taxon>Kitasatosporales</taxon>
        <taxon>Streptomycetaceae</taxon>
        <taxon>Streptomyces</taxon>
    </lineage>
</organism>
<dbReference type="EMBL" id="JBEZUR010000041">
    <property type="protein sequence ID" value="MEU3556822.1"/>
    <property type="molecule type" value="Genomic_DNA"/>
</dbReference>
<dbReference type="RefSeq" id="WP_245967569.1">
    <property type="nucleotide sequence ID" value="NZ_BEVZ01000004.1"/>
</dbReference>
<accession>A0ABV2YM81</accession>